<evidence type="ECO:0000313" key="2">
    <source>
        <dbReference type="EMBL" id="KAF2438709.1"/>
    </source>
</evidence>
<comment type="caution">
    <text evidence="2">The sequence shown here is derived from an EMBL/GenBank/DDBJ whole genome shotgun (WGS) entry which is preliminary data.</text>
</comment>
<reference evidence="2" key="1">
    <citation type="journal article" date="2020" name="Stud. Mycol.">
        <title>101 Dothideomycetes genomes: a test case for predicting lifestyles and emergence of pathogens.</title>
        <authorList>
            <person name="Haridas S."/>
            <person name="Albert R."/>
            <person name="Binder M."/>
            <person name="Bloem J."/>
            <person name="Labutti K."/>
            <person name="Salamov A."/>
            <person name="Andreopoulos B."/>
            <person name="Baker S."/>
            <person name="Barry K."/>
            <person name="Bills G."/>
            <person name="Bluhm B."/>
            <person name="Cannon C."/>
            <person name="Castanera R."/>
            <person name="Culley D."/>
            <person name="Daum C."/>
            <person name="Ezra D."/>
            <person name="Gonzalez J."/>
            <person name="Henrissat B."/>
            <person name="Kuo A."/>
            <person name="Liang C."/>
            <person name="Lipzen A."/>
            <person name="Lutzoni F."/>
            <person name="Magnuson J."/>
            <person name="Mondo S."/>
            <person name="Nolan M."/>
            <person name="Ohm R."/>
            <person name="Pangilinan J."/>
            <person name="Park H.-J."/>
            <person name="Ramirez L."/>
            <person name="Alfaro M."/>
            <person name="Sun H."/>
            <person name="Tritt A."/>
            <person name="Yoshinaga Y."/>
            <person name="Zwiers L.-H."/>
            <person name="Turgeon B."/>
            <person name="Goodwin S."/>
            <person name="Spatafora J."/>
            <person name="Crous P."/>
            <person name="Grigoriev I."/>
        </authorList>
    </citation>
    <scope>NUCLEOTIDE SEQUENCE</scope>
    <source>
        <strain evidence="2">CBS 690.94</strain>
    </source>
</reference>
<protein>
    <submittedName>
        <fullName evidence="2">Uncharacterized protein</fullName>
    </submittedName>
</protein>
<accession>A0A9P4U564</accession>
<feature type="compositionally biased region" description="Low complexity" evidence="1">
    <location>
        <begin position="183"/>
        <end position="197"/>
    </location>
</feature>
<proteinExistence type="predicted"/>
<dbReference type="OrthoDB" id="3778541at2759"/>
<feature type="compositionally biased region" description="Low complexity" evidence="1">
    <location>
        <begin position="1"/>
        <end position="33"/>
    </location>
</feature>
<organism evidence="2 3">
    <name type="scientific">Karstenula rhodostoma CBS 690.94</name>
    <dbReference type="NCBI Taxonomy" id="1392251"/>
    <lineage>
        <taxon>Eukaryota</taxon>
        <taxon>Fungi</taxon>
        <taxon>Dikarya</taxon>
        <taxon>Ascomycota</taxon>
        <taxon>Pezizomycotina</taxon>
        <taxon>Dothideomycetes</taxon>
        <taxon>Pleosporomycetidae</taxon>
        <taxon>Pleosporales</taxon>
        <taxon>Massarineae</taxon>
        <taxon>Didymosphaeriaceae</taxon>
        <taxon>Karstenula</taxon>
    </lineage>
</organism>
<feature type="region of interest" description="Disordered" evidence="1">
    <location>
        <begin position="1"/>
        <end position="81"/>
    </location>
</feature>
<keyword evidence="3" id="KW-1185">Reference proteome</keyword>
<feature type="region of interest" description="Disordered" evidence="1">
    <location>
        <begin position="183"/>
        <end position="202"/>
    </location>
</feature>
<feature type="compositionally biased region" description="Basic and acidic residues" evidence="1">
    <location>
        <begin position="67"/>
        <end position="78"/>
    </location>
</feature>
<evidence type="ECO:0000256" key="1">
    <source>
        <dbReference type="SAM" id="MobiDB-lite"/>
    </source>
</evidence>
<evidence type="ECO:0000313" key="3">
    <source>
        <dbReference type="Proteomes" id="UP000799764"/>
    </source>
</evidence>
<dbReference type="AlphaFoldDB" id="A0A9P4U564"/>
<dbReference type="Proteomes" id="UP000799764">
    <property type="component" value="Unassembled WGS sequence"/>
</dbReference>
<dbReference type="EMBL" id="MU001511">
    <property type="protein sequence ID" value="KAF2438709.1"/>
    <property type="molecule type" value="Genomic_DNA"/>
</dbReference>
<feature type="compositionally biased region" description="Low complexity" evidence="1">
    <location>
        <begin position="43"/>
        <end position="65"/>
    </location>
</feature>
<gene>
    <name evidence="2" type="ORF">P171DRAFT_525834</name>
</gene>
<name>A0A9P4U564_9PLEO</name>
<sequence>MGDFSNSVSSKNDSVSSNNNNNNSSSSANKIASTPPLPFVDGSNDSFSNNNSSSSSNIDASSFSDQGSKKEPSSDGDRTNIGLSYTIFKDRVIKRTTSFVFHKDGEQPKIEDGKVQEKDNGSPSIWRRYSDSALCKGGGEMVVKSFGWPMVDPDDWALEEMPRQTKEEVAAMPWRSYYSSEGSASSYSAEDSASKKSPSQRLTKKDEEFFESLLVKGGMSRGKVPAKGHRLEAKSSLAHPLVFNPEDPQDSFPYEVFTDTTPECAALGHYHSRPKPPTHPLMTSPNFTILIRMEGPFDRSGRQPGLMIRTTHFTIRVLEKGFVPGERTVEIWRNGETLQLNGLIAVLADEREWFLGDKALRKIDVGRNLALGVGLGQP</sequence>